<sequence>MKQAKCQVVGTAVMILDSLCFQENSVQLQEDIRCSVGALRQYRALSIGGVMTHELSFP</sequence>
<evidence type="ECO:0000313" key="1">
    <source>
        <dbReference type="EMBL" id="QRC95654.1"/>
    </source>
</evidence>
<organism evidence="1 2">
    <name type="scientific">Phaeosphaeria nodorum (strain SN15 / ATCC MYA-4574 / FGSC 10173)</name>
    <name type="common">Glume blotch fungus</name>
    <name type="synonym">Parastagonospora nodorum</name>
    <dbReference type="NCBI Taxonomy" id="321614"/>
    <lineage>
        <taxon>Eukaryota</taxon>
        <taxon>Fungi</taxon>
        <taxon>Dikarya</taxon>
        <taxon>Ascomycota</taxon>
        <taxon>Pezizomycotina</taxon>
        <taxon>Dothideomycetes</taxon>
        <taxon>Pleosporomycetidae</taxon>
        <taxon>Pleosporales</taxon>
        <taxon>Pleosporineae</taxon>
        <taxon>Phaeosphaeriaceae</taxon>
        <taxon>Parastagonospora</taxon>
    </lineage>
</organism>
<dbReference type="AlphaFoldDB" id="A0A7U2HZ22"/>
<accession>A0A7U2HZ22</accession>
<protein>
    <submittedName>
        <fullName evidence="1">Uncharacterized protein</fullName>
    </submittedName>
</protein>
<name>A0A7U2HZ22_PHANO</name>
<dbReference type="VEuPathDB" id="FungiDB:JI435_407750"/>
<proteinExistence type="predicted"/>
<dbReference type="EMBL" id="CP069027">
    <property type="protein sequence ID" value="QRC95654.1"/>
    <property type="molecule type" value="Genomic_DNA"/>
</dbReference>
<gene>
    <name evidence="1" type="ORF">JI435_407750</name>
</gene>
<dbReference type="Proteomes" id="UP000663193">
    <property type="component" value="Chromosome 5"/>
</dbReference>
<keyword evidence="2" id="KW-1185">Reference proteome</keyword>
<reference evidence="2" key="1">
    <citation type="journal article" date="2021" name="BMC Genomics">
        <title>Chromosome-level genome assembly and manually-curated proteome of model necrotroph Parastagonospora nodorum Sn15 reveals a genome-wide trove of candidate effector homologs, and redundancy of virulence-related functions within an accessory chromosome.</title>
        <authorList>
            <person name="Bertazzoni S."/>
            <person name="Jones D.A.B."/>
            <person name="Phan H.T."/>
            <person name="Tan K.-C."/>
            <person name="Hane J.K."/>
        </authorList>
    </citation>
    <scope>NUCLEOTIDE SEQUENCE [LARGE SCALE GENOMIC DNA]</scope>
    <source>
        <strain evidence="2">SN15 / ATCC MYA-4574 / FGSC 10173)</strain>
    </source>
</reference>
<evidence type="ECO:0000313" key="2">
    <source>
        <dbReference type="Proteomes" id="UP000663193"/>
    </source>
</evidence>